<dbReference type="EMBL" id="AQHR01000104">
    <property type="protein sequence ID" value="EON75563.1"/>
    <property type="molecule type" value="Genomic_DNA"/>
</dbReference>
<protein>
    <submittedName>
        <fullName evidence="2">Uncharacterized protein</fullName>
    </submittedName>
</protein>
<evidence type="ECO:0000256" key="1">
    <source>
        <dbReference type="SAM" id="Phobius"/>
    </source>
</evidence>
<name>R7ZNB0_9BACT</name>
<sequence length="55" mass="7117">MFSRLLVYFVTLAYLKGKKFNFWYFVFLRNYVLKKTFFRLVFWSLLYFHIFNIYY</sequence>
<feature type="transmembrane region" description="Helical" evidence="1">
    <location>
        <begin position="36"/>
        <end position="54"/>
    </location>
</feature>
<dbReference type="Proteomes" id="UP000013909">
    <property type="component" value="Unassembled WGS sequence"/>
</dbReference>
<evidence type="ECO:0000313" key="3">
    <source>
        <dbReference type="Proteomes" id="UP000013909"/>
    </source>
</evidence>
<reference evidence="2 3" key="1">
    <citation type="submission" date="2013-02" db="EMBL/GenBank/DDBJ databases">
        <title>A novel strain isolated from Lonar lake, Maharashtra, India.</title>
        <authorList>
            <person name="Singh A."/>
        </authorList>
    </citation>
    <scope>NUCLEOTIDE SEQUENCE [LARGE SCALE GENOMIC DNA]</scope>
    <source>
        <strain evidence="2 3">AK24</strain>
    </source>
</reference>
<gene>
    <name evidence="2" type="ORF">ADIS_3966</name>
</gene>
<keyword evidence="1" id="KW-0472">Membrane</keyword>
<organism evidence="2 3">
    <name type="scientific">Lunatimonas lonarensis</name>
    <dbReference type="NCBI Taxonomy" id="1232681"/>
    <lineage>
        <taxon>Bacteria</taxon>
        <taxon>Pseudomonadati</taxon>
        <taxon>Bacteroidota</taxon>
        <taxon>Cytophagia</taxon>
        <taxon>Cytophagales</taxon>
        <taxon>Cyclobacteriaceae</taxon>
    </lineage>
</organism>
<proteinExistence type="predicted"/>
<keyword evidence="1" id="KW-1133">Transmembrane helix</keyword>
<evidence type="ECO:0000313" key="2">
    <source>
        <dbReference type="EMBL" id="EON75563.1"/>
    </source>
</evidence>
<keyword evidence="1" id="KW-0812">Transmembrane</keyword>
<comment type="caution">
    <text evidence="2">The sequence shown here is derived from an EMBL/GenBank/DDBJ whole genome shotgun (WGS) entry which is preliminary data.</text>
</comment>
<accession>R7ZNB0</accession>
<dbReference type="STRING" id="1232681.ADIS_3966"/>
<keyword evidence="3" id="KW-1185">Reference proteome</keyword>
<dbReference type="AlphaFoldDB" id="R7ZNB0"/>